<dbReference type="AlphaFoldDB" id="A0A3D2XAF5"/>
<dbReference type="EMBL" id="DPVV01000466">
    <property type="protein sequence ID" value="HCL03505.1"/>
    <property type="molecule type" value="Genomic_DNA"/>
</dbReference>
<protein>
    <submittedName>
        <fullName evidence="1">Uncharacterized protein</fullName>
    </submittedName>
</protein>
<evidence type="ECO:0000313" key="2">
    <source>
        <dbReference type="Proteomes" id="UP000262969"/>
    </source>
</evidence>
<accession>A0A3D2XAF5</accession>
<dbReference type="Proteomes" id="UP000262969">
    <property type="component" value="Unassembled WGS sequence"/>
</dbReference>
<proteinExistence type="predicted"/>
<sequence>MEALGRITAVLLAAILLILFPLRYDATLQRQIREEVILQELINFVEHRKVEKKITKLQYQDFMDRMHGILDGFTVELICYREFVYDQGETREQLLYTDMVNRVMEESVFFFEKGDYITIRILHDADGVIEQLESLFIPTGIKEQEYVYGGMIP</sequence>
<gene>
    <name evidence="1" type="ORF">DHW61_14035</name>
</gene>
<name>A0A3D2XAF5_9FIRM</name>
<evidence type="ECO:0000313" key="1">
    <source>
        <dbReference type="EMBL" id="HCL03505.1"/>
    </source>
</evidence>
<comment type="caution">
    <text evidence="1">The sequence shown here is derived from an EMBL/GenBank/DDBJ whole genome shotgun (WGS) entry which is preliminary data.</text>
</comment>
<organism evidence="1 2">
    <name type="scientific">Lachnoclostridium phytofermentans</name>
    <dbReference type="NCBI Taxonomy" id="66219"/>
    <lineage>
        <taxon>Bacteria</taxon>
        <taxon>Bacillati</taxon>
        <taxon>Bacillota</taxon>
        <taxon>Clostridia</taxon>
        <taxon>Lachnospirales</taxon>
        <taxon>Lachnospiraceae</taxon>
    </lineage>
</organism>
<reference evidence="1 2" key="1">
    <citation type="journal article" date="2018" name="Nat. Biotechnol.">
        <title>A standardized bacterial taxonomy based on genome phylogeny substantially revises the tree of life.</title>
        <authorList>
            <person name="Parks D.H."/>
            <person name="Chuvochina M."/>
            <person name="Waite D.W."/>
            <person name="Rinke C."/>
            <person name="Skarshewski A."/>
            <person name="Chaumeil P.A."/>
            <person name="Hugenholtz P."/>
        </authorList>
    </citation>
    <scope>NUCLEOTIDE SEQUENCE [LARGE SCALE GENOMIC DNA]</scope>
    <source>
        <strain evidence="1">UBA11728</strain>
    </source>
</reference>